<dbReference type="RefSeq" id="WP_093917981.1">
    <property type="nucleotide sequence ID" value="NZ_FONW01000001.1"/>
</dbReference>
<dbReference type="PANTHER" id="PTHR11085">
    <property type="entry name" value="NAD-DEPENDENT PROTEIN DEACYLASE SIRTUIN-5, MITOCHONDRIAL-RELATED"/>
    <property type="match status" value="1"/>
</dbReference>
<comment type="subcellular location">
    <subcellularLocation>
        <location evidence="3">Cytoplasm</location>
    </subcellularLocation>
</comment>
<dbReference type="Gene3D" id="3.40.50.1220">
    <property type="entry name" value="TPP-binding domain"/>
    <property type="match status" value="1"/>
</dbReference>
<feature type="domain" description="Deacetylase sirtuin-type" evidence="5">
    <location>
        <begin position="1"/>
        <end position="229"/>
    </location>
</feature>
<dbReference type="GO" id="GO:0070403">
    <property type="term" value="F:NAD+ binding"/>
    <property type="evidence" value="ECO:0007669"/>
    <property type="project" value="UniProtKB-UniRule"/>
</dbReference>
<dbReference type="EMBL" id="FONW01000001">
    <property type="protein sequence ID" value="SFE47672.1"/>
    <property type="molecule type" value="Genomic_DNA"/>
</dbReference>
<dbReference type="GO" id="GO:0036055">
    <property type="term" value="F:protein-succinyllysine desuccinylase activity"/>
    <property type="evidence" value="ECO:0007669"/>
    <property type="project" value="UniProtKB-UniRule"/>
</dbReference>
<dbReference type="GO" id="GO:0005737">
    <property type="term" value="C:cytoplasm"/>
    <property type="evidence" value="ECO:0007669"/>
    <property type="project" value="UniProtKB-SubCell"/>
</dbReference>
<reference evidence="6 7" key="1">
    <citation type="submission" date="2016-10" db="EMBL/GenBank/DDBJ databases">
        <authorList>
            <person name="de Groot N.N."/>
        </authorList>
    </citation>
    <scope>NUCLEOTIDE SEQUENCE [LARGE SCALE GENOMIC DNA]</scope>
    <source>
        <strain evidence="6 7">CGMCC 1.9156</strain>
    </source>
</reference>
<comment type="catalytic activity">
    <reaction evidence="3">
        <text>N(6)-acetyl-L-lysyl-[protein] + NAD(+) + H2O = 2''-O-acetyl-ADP-D-ribose + nicotinamide + L-lysyl-[protein]</text>
        <dbReference type="Rhea" id="RHEA:43636"/>
        <dbReference type="Rhea" id="RHEA-COMP:9752"/>
        <dbReference type="Rhea" id="RHEA-COMP:10731"/>
        <dbReference type="ChEBI" id="CHEBI:15377"/>
        <dbReference type="ChEBI" id="CHEBI:17154"/>
        <dbReference type="ChEBI" id="CHEBI:29969"/>
        <dbReference type="ChEBI" id="CHEBI:57540"/>
        <dbReference type="ChEBI" id="CHEBI:61930"/>
        <dbReference type="ChEBI" id="CHEBI:83767"/>
        <dbReference type="EC" id="2.3.1.286"/>
    </reaction>
</comment>
<keyword evidence="2 3" id="KW-0520">NAD</keyword>
<evidence type="ECO:0000313" key="7">
    <source>
        <dbReference type="Proteomes" id="UP000198964"/>
    </source>
</evidence>
<dbReference type="InterPro" id="IPR050134">
    <property type="entry name" value="NAD-dep_sirtuin_deacylases"/>
</dbReference>
<dbReference type="AlphaFoldDB" id="A0A1I2AUT7"/>
<feature type="binding site" evidence="3">
    <location>
        <begin position="87"/>
        <end position="90"/>
    </location>
    <ligand>
        <name>NAD(+)</name>
        <dbReference type="ChEBI" id="CHEBI:57540"/>
    </ligand>
</feature>
<comment type="domain">
    <text evidence="3">2 residues (Tyr-54 and Arg-57) present in a large hydrophobic pocket are probably involved in substrate specificity. They are important for desuccinylation activity, but dispensable for deacetylation activity.</text>
</comment>
<dbReference type="InterPro" id="IPR003000">
    <property type="entry name" value="Sirtuin"/>
</dbReference>
<comment type="caution">
    <text evidence="3 4">Lacks conserved residue(s) required for the propagation of feature annotation.</text>
</comment>
<dbReference type="HAMAP" id="MF_01121">
    <property type="entry name" value="Sirtuin_ClassIII"/>
    <property type="match status" value="1"/>
</dbReference>
<keyword evidence="3" id="KW-0963">Cytoplasm</keyword>
<dbReference type="InterPro" id="IPR026590">
    <property type="entry name" value="Ssirtuin_cat_dom"/>
</dbReference>
<keyword evidence="7" id="KW-1185">Reference proteome</keyword>
<dbReference type="PROSITE" id="PS50305">
    <property type="entry name" value="SIRTUIN"/>
    <property type="match status" value="1"/>
</dbReference>
<dbReference type="Proteomes" id="UP000198964">
    <property type="component" value="Unassembled WGS sequence"/>
</dbReference>
<evidence type="ECO:0000256" key="3">
    <source>
        <dbReference type="HAMAP-Rule" id="MF_01121"/>
    </source>
</evidence>
<dbReference type="GO" id="GO:0036054">
    <property type="term" value="F:protein-malonyllysine demalonylase activity"/>
    <property type="evidence" value="ECO:0007669"/>
    <property type="project" value="InterPro"/>
</dbReference>
<dbReference type="InterPro" id="IPR026591">
    <property type="entry name" value="Sirtuin_cat_small_dom_sf"/>
</dbReference>
<evidence type="ECO:0000313" key="6">
    <source>
        <dbReference type="EMBL" id="SFE47672.1"/>
    </source>
</evidence>
<evidence type="ECO:0000259" key="5">
    <source>
        <dbReference type="PROSITE" id="PS50305"/>
    </source>
</evidence>
<feature type="binding site" evidence="3">
    <location>
        <position position="57"/>
    </location>
    <ligand>
        <name>substrate</name>
    </ligand>
</feature>
<dbReference type="PANTHER" id="PTHR11085:SF4">
    <property type="entry name" value="NAD-DEPENDENT PROTEIN DEACYLASE"/>
    <property type="match status" value="1"/>
</dbReference>
<accession>A0A1I2AUT7</accession>
<comment type="catalytic activity">
    <reaction evidence="3">
        <text>N(6)-succinyl-L-lysyl-[protein] + NAD(+) + H2O = 2''-O-succinyl-ADP-D-ribose + nicotinamide + L-lysyl-[protein]</text>
        <dbReference type="Rhea" id="RHEA:47668"/>
        <dbReference type="Rhea" id="RHEA-COMP:9752"/>
        <dbReference type="Rhea" id="RHEA-COMP:11877"/>
        <dbReference type="ChEBI" id="CHEBI:15377"/>
        <dbReference type="ChEBI" id="CHEBI:17154"/>
        <dbReference type="ChEBI" id="CHEBI:29969"/>
        <dbReference type="ChEBI" id="CHEBI:57540"/>
        <dbReference type="ChEBI" id="CHEBI:87830"/>
        <dbReference type="ChEBI" id="CHEBI:87832"/>
    </reaction>
</comment>
<dbReference type="STRING" id="655355.SAMN05216283_101228"/>
<feature type="active site" description="Proton acceptor" evidence="3">
    <location>
        <position position="105"/>
    </location>
</feature>
<evidence type="ECO:0000256" key="1">
    <source>
        <dbReference type="ARBA" id="ARBA00022679"/>
    </source>
</evidence>
<dbReference type="Gene3D" id="3.30.1600.10">
    <property type="entry name" value="SIR2/SIRT2 'Small Domain"/>
    <property type="match status" value="1"/>
</dbReference>
<comment type="function">
    <text evidence="3">NAD-dependent lysine deacetylase and desuccinylase that specifically removes acetyl and succinyl groups on target proteins. Modulates the activities of several proteins which are inactive in their acylated form.</text>
</comment>
<feature type="binding site" evidence="3">
    <location>
        <position position="54"/>
    </location>
    <ligand>
        <name>substrate</name>
    </ligand>
</feature>
<dbReference type="InterPro" id="IPR029035">
    <property type="entry name" value="DHS-like_NAD/FAD-binding_dom"/>
</dbReference>
<dbReference type="GO" id="GO:0017136">
    <property type="term" value="F:histone deacetylase activity, NAD-dependent"/>
    <property type="evidence" value="ECO:0007669"/>
    <property type="project" value="TreeGrafter"/>
</dbReference>
<dbReference type="SUPFAM" id="SSF52467">
    <property type="entry name" value="DHS-like NAD/FAD-binding domain"/>
    <property type="match status" value="1"/>
</dbReference>
<sequence>MKKKLVVLTGAGMSQESGIRTFRDMGGLWEEYDVTEVATPEAWERNPELVMKFYNDRRKQLYESEPNKGHKGLVELEQDFDVQIITQNVDDLHERAGASKVLHLHGELKKVRSTRYPNLIYDLDGWELKFGDLCEKGYQLRPHIVWFGEMVPAMDEAVPLVEQADILVVVGTSLNVYPAAGLLHYIREDVPVFVVDPERPPVYMKGVTFIEEKAGEGVAQLKDKLKQLI</sequence>
<dbReference type="CDD" id="cd01412">
    <property type="entry name" value="SIRT5_Af1_CobB"/>
    <property type="match status" value="1"/>
</dbReference>
<gene>
    <name evidence="3" type="primary">cobB</name>
    <name evidence="6" type="ORF">SAMN05216283_101228</name>
</gene>
<protein>
    <recommendedName>
        <fullName evidence="3">NAD-dependent protein deacylase</fullName>
        <ecNumber evidence="3">2.3.1.286</ecNumber>
    </recommendedName>
    <alternativeName>
        <fullName evidence="3">Regulatory protein SIR2 homolog</fullName>
    </alternativeName>
</protein>
<organism evidence="6 7">
    <name type="scientific">Sunxiuqinia elliptica</name>
    <dbReference type="NCBI Taxonomy" id="655355"/>
    <lineage>
        <taxon>Bacteria</taxon>
        <taxon>Pseudomonadati</taxon>
        <taxon>Bacteroidota</taxon>
        <taxon>Bacteroidia</taxon>
        <taxon>Marinilabiliales</taxon>
        <taxon>Prolixibacteraceae</taxon>
        <taxon>Sunxiuqinia</taxon>
    </lineage>
</organism>
<comment type="similarity">
    <text evidence="3">Belongs to the sirtuin family. Class III subfamily.</text>
</comment>
<name>A0A1I2AUT7_9BACT</name>
<dbReference type="Pfam" id="PF02146">
    <property type="entry name" value="SIR2"/>
    <property type="match status" value="1"/>
</dbReference>
<feature type="binding site" evidence="3">
    <location>
        <begin position="171"/>
        <end position="173"/>
    </location>
    <ligand>
        <name>NAD(+)</name>
        <dbReference type="ChEBI" id="CHEBI:57540"/>
    </ligand>
</feature>
<evidence type="ECO:0000256" key="4">
    <source>
        <dbReference type="PROSITE-ProRule" id="PRU00236"/>
    </source>
</evidence>
<evidence type="ECO:0000256" key="2">
    <source>
        <dbReference type="ARBA" id="ARBA00023027"/>
    </source>
</evidence>
<proteinExistence type="inferred from homology"/>
<dbReference type="InterPro" id="IPR027546">
    <property type="entry name" value="Sirtuin_class_III"/>
</dbReference>
<feature type="binding site" evidence="3">
    <location>
        <position position="214"/>
    </location>
    <ligand>
        <name>NAD(+)</name>
        <dbReference type="ChEBI" id="CHEBI:57540"/>
    </ligand>
</feature>
<keyword evidence="1" id="KW-0808">Transferase</keyword>
<dbReference type="EC" id="2.3.1.286" evidence="3"/>